<name>A0A9P0P1C3_ACAOB</name>
<feature type="region of interest" description="Disordered" evidence="2">
    <location>
        <begin position="103"/>
        <end position="122"/>
    </location>
</feature>
<organism evidence="3 4">
    <name type="scientific">Acanthoscelides obtectus</name>
    <name type="common">Bean weevil</name>
    <name type="synonym">Bruchus obtectus</name>
    <dbReference type="NCBI Taxonomy" id="200917"/>
    <lineage>
        <taxon>Eukaryota</taxon>
        <taxon>Metazoa</taxon>
        <taxon>Ecdysozoa</taxon>
        <taxon>Arthropoda</taxon>
        <taxon>Hexapoda</taxon>
        <taxon>Insecta</taxon>
        <taxon>Pterygota</taxon>
        <taxon>Neoptera</taxon>
        <taxon>Endopterygota</taxon>
        <taxon>Coleoptera</taxon>
        <taxon>Polyphaga</taxon>
        <taxon>Cucujiformia</taxon>
        <taxon>Chrysomeloidea</taxon>
        <taxon>Chrysomelidae</taxon>
        <taxon>Bruchinae</taxon>
        <taxon>Bruchini</taxon>
        <taxon>Acanthoscelides</taxon>
    </lineage>
</organism>
<comment type="caution">
    <text evidence="3">The sequence shown here is derived from an EMBL/GenBank/DDBJ whole genome shotgun (WGS) entry which is preliminary data.</text>
</comment>
<dbReference type="Gene3D" id="6.10.250.1380">
    <property type="match status" value="1"/>
</dbReference>
<evidence type="ECO:0000256" key="1">
    <source>
        <dbReference type="SAM" id="Coils"/>
    </source>
</evidence>
<dbReference type="AlphaFoldDB" id="A0A9P0P1C3"/>
<accession>A0A9P0P1C3</accession>
<reference evidence="3" key="1">
    <citation type="submission" date="2022-03" db="EMBL/GenBank/DDBJ databases">
        <authorList>
            <person name="Sayadi A."/>
        </authorList>
    </citation>
    <scope>NUCLEOTIDE SEQUENCE</scope>
</reference>
<evidence type="ECO:0000313" key="3">
    <source>
        <dbReference type="EMBL" id="CAH1962948.1"/>
    </source>
</evidence>
<sequence length="122" mass="13954">MSKYKKPKIMEQVVEELENKAKQTDERMDTLATQVRNIESEIFADGQEIEVGNLLRSVGEVKSNYQNLRKDLMEVQDLQKQLSTSLHVQLRLMQAQFNTLKEKLNQASPSKVDQGSSKNNDG</sequence>
<feature type="coiled-coil region" evidence="1">
    <location>
        <begin position="14"/>
        <end position="78"/>
    </location>
</feature>
<dbReference type="OrthoDB" id="8182512at2759"/>
<keyword evidence="1" id="KW-0175">Coiled coil</keyword>
<protein>
    <submittedName>
        <fullName evidence="3">Uncharacterized protein</fullName>
    </submittedName>
</protein>
<dbReference type="Proteomes" id="UP001152888">
    <property type="component" value="Unassembled WGS sequence"/>
</dbReference>
<dbReference type="EMBL" id="CAKOFQ010006704">
    <property type="protein sequence ID" value="CAH1962948.1"/>
    <property type="molecule type" value="Genomic_DNA"/>
</dbReference>
<gene>
    <name evidence="3" type="ORF">ACAOBT_LOCUS4932</name>
</gene>
<keyword evidence="4" id="KW-1185">Reference proteome</keyword>
<proteinExistence type="predicted"/>
<evidence type="ECO:0000313" key="4">
    <source>
        <dbReference type="Proteomes" id="UP001152888"/>
    </source>
</evidence>
<evidence type="ECO:0000256" key="2">
    <source>
        <dbReference type="SAM" id="MobiDB-lite"/>
    </source>
</evidence>